<proteinExistence type="predicted"/>
<reference evidence="1 2" key="1">
    <citation type="submission" date="2013-10" db="EMBL/GenBank/DDBJ databases">
        <title>Complete genome sequence of Corynebacterium lactis DSM 45799(T), isolated from raw cow milk.</title>
        <authorList>
            <person name="Ruckert C."/>
            <person name="Albersmeier A."/>
            <person name="Lipski A."/>
            <person name="Kalinowski J."/>
        </authorList>
    </citation>
    <scope>NUCLEOTIDE SEQUENCE [LARGE SCALE GENOMIC DNA]</scope>
    <source>
        <strain evidence="1 2">RW2-5</strain>
    </source>
</reference>
<protein>
    <submittedName>
        <fullName evidence="1">Uncharacterized protein</fullName>
    </submittedName>
</protein>
<gene>
    <name evidence="1" type="ORF">CLAC_07385</name>
</gene>
<dbReference type="AlphaFoldDB" id="A0A0K2H4C0"/>
<accession>A0A0K2H4C0</accession>
<dbReference type="Proteomes" id="UP000058446">
    <property type="component" value="Chromosome"/>
</dbReference>
<organism evidence="1 2">
    <name type="scientific">Corynebacterium lactis RW2-5</name>
    <dbReference type="NCBI Taxonomy" id="1408189"/>
    <lineage>
        <taxon>Bacteria</taxon>
        <taxon>Bacillati</taxon>
        <taxon>Actinomycetota</taxon>
        <taxon>Actinomycetes</taxon>
        <taxon>Mycobacteriales</taxon>
        <taxon>Corynebacteriaceae</taxon>
        <taxon>Corynebacterium</taxon>
    </lineage>
</organism>
<keyword evidence="2" id="KW-1185">Reference proteome</keyword>
<evidence type="ECO:0000313" key="2">
    <source>
        <dbReference type="Proteomes" id="UP000058446"/>
    </source>
</evidence>
<dbReference type="PATRIC" id="fig|1408189.4.peg.1479"/>
<dbReference type="EMBL" id="CP006841">
    <property type="protein sequence ID" value="ALA68561.1"/>
    <property type="molecule type" value="Genomic_DNA"/>
</dbReference>
<dbReference type="KEGG" id="clw:CLAC_07385"/>
<dbReference type="STRING" id="1408189.CLAC_07385"/>
<evidence type="ECO:0000313" key="1">
    <source>
        <dbReference type="EMBL" id="ALA68561.1"/>
    </source>
</evidence>
<sequence length="51" mass="6136">MRRLIRRWRERVDFTAPGLLVWIVLGVGYSLWEEFEQWRAAGGMKRKETGQ</sequence>
<name>A0A0K2H4C0_9CORY</name>